<dbReference type="PROSITE" id="PS50885">
    <property type="entry name" value="HAMP"/>
    <property type="match status" value="1"/>
</dbReference>
<dbReference type="CDD" id="cd01949">
    <property type="entry name" value="GGDEF"/>
    <property type="match status" value="1"/>
</dbReference>
<evidence type="ECO:0000256" key="1">
    <source>
        <dbReference type="SAM" id="Phobius"/>
    </source>
</evidence>
<dbReference type="Gene3D" id="3.30.450.290">
    <property type="match status" value="1"/>
</dbReference>
<dbReference type="InterPro" id="IPR000160">
    <property type="entry name" value="GGDEF_dom"/>
</dbReference>
<dbReference type="GO" id="GO:0007165">
    <property type="term" value="P:signal transduction"/>
    <property type="evidence" value="ECO:0007669"/>
    <property type="project" value="InterPro"/>
</dbReference>
<dbReference type="CDD" id="cd06225">
    <property type="entry name" value="HAMP"/>
    <property type="match status" value="1"/>
</dbReference>
<dbReference type="AlphaFoldDB" id="A0A1J5SL13"/>
<gene>
    <name evidence="4" type="primary">pleD_9</name>
    <name evidence="4" type="ORF">GALL_87690</name>
</gene>
<dbReference type="PANTHER" id="PTHR45138">
    <property type="entry name" value="REGULATORY COMPONENTS OF SENSORY TRANSDUCTION SYSTEM"/>
    <property type="match status" value="1"/>
</dbReference>
<feature type="domain" description="HAMP" evidence="2">
    <location>
        <begin position="204"/>
        <end position="260"/>
    </location>
</feature>
<name>A0A1J5SL13_9ZZZZ</name>
<keyword evidence="1" id="KW-0812">Transmembrane</keyword>
<proteinExistence type="predicted"/>
<dbReference type="InterPro" id="IPR029787">
    <property type="entry name" value="Nucleotide_cyclase"/>
</dbReference>
<feature type="transmembrane region" description="Helical" evidence="1">
    <location>
        <begin position="181"/>
        <end position="203"/>
    </location>
</feature>
<evidence type="ECO:0000259" key="3">
    <source>
        <dbReference type="PROSITE" id="PS50887"/>
    </source>
</evidence>
<comment type="caution">
    <text evidence="4">The sequence shown here is derived from an EMBL/GenBank/DDBJ whole genome shotgun (WGS) entry which is preliminary data.</text>
</comment>
<feature type="domain" description="GGDEF" evidence="3">
    <location>
        <begin position="486"/>
        <end position="619"/>
    </location>
</feature>
<keyword evidence="1" id="KW-1133">Transmembrane helix</keyword>
<dbReference type="InterPro" id="IPR050469">
    <property type="entry name" value="Diguanylate_Cyclase"/>
</dbReference>
<dbReference type="InterPro" id="IPR003660">
    <property type="entry name" value="HAMP_dom"/>
</dbReference>
<dbReference type="Pfam" id="PF00990">
    <property type="entry name" value="GGDEF"/>
    <property type="match status" value="1"/>
</dbReference>
<dbReference type="PANTHER" id="PTHR45138:SF9">
    <property type="entry name" value="DIGUANYLATE CYCLASE DGCM-RELATED"/>
    <property type="match status" value="1"/>
</dbReference>
<reference evidence="4" key="1">
    <citation type="submission" date="2016-10" db="EMBL/GenBank/DDBJ databases">
        <title>Sequence of Gallionella enrichment culture.</title>
        <authorList>
            <person name="Poehlein A."/>
            <person name="Muehling M."/>
            <person name="Daniel R."/>
        </authorList>
    </citation>
    <scope>NUCLEOTIDE SEQUENCE</scope>
</reference>
<dbReference type="EMBL" id="MLJW01000028">
    <property type="protein sequence ID" value="OIR09162.1"/>
    <property type="molecule type" value="Genomic_DNA"/>
</dbReference>
<evidence type="ECO:0000313" key="4">
    <source>
        <dbReference type="EMBL" id="OIR09162.1"/>
    </source>
</evidence>
<organism evidence="4">
    <name type="scientific">mine drainage metagenome</name>
    <dbReference type="NCBI Taxonomy" id="410659"/>
    <lineage>
        <taxon>unclassified sequences</taxon>
        <taxon>metagenomes</taxon>
        <taxon>ecological metagenomes</taxon>
    </lineage>
</organism>
<dbReference type="PROSITE" id="PS50887">
    <property type="entry name" value="GGDEF"/>
    <property type="match status" value="1"/>
</dbReference>
<protein>
    <submittedName>
        <fullName evidence="4">Response regulator PleD</fullName>
    </submittedName>
</protein>
<dbReference type="InterPro" id="IPR043128">
    <property type="entry name" value="Rev_trsase/Diguanyl_cyclase"/>
</dbReference>
<dbReference type="GO" id="GO:0052621">
    <property type="term" value="F:diguanylate cyclase activity"/>
    <property type="evidence" value="ECO:0007669"/>
    <property type="project" value="TreeGrafter"/>
</dbReference>
<dbReference type="NCBIfam" id="TIGR00254">
    <property type="entry name" value="GGDEF"/>
    <property type="match status" value="1"/>
</dbReference>
<feature type="transmembrane region" description="Helical" evidence="1">
    <location>
        <begin position="15"/>
        <end position="38"/>
    </location>
</feature>
<accession>A0A1J5SL13</accession>
<dbReference type="FunFam" id="3.30.70.270:FF:000001">
    <property type="entry name" value="Diguanylate cyclase domain protein"/>
    <property type="match status" value="1"/>
</dbReference>
<dbReference type="SMART" id="SM00267">
    <property type="entry name" value="GGDEF"/>
    <property type="match status" value="1"/>
</dbReference>
<dbReference type="GO" id="GO:0016020">
    <property type="term" value="C:membrane"/>
    <property type="evidence" value="ECO:0007669"/>
    <property type="project" value="InterPro"/>
</dbReference>
<keyword evidence="1" id="KW-0472">Membrane</keyword>
<evidence type="ECO:0000259" key="2">
    <source>
        <dbReference type="PROSITE" id="PS50885"/>
    </source>
</evidence>
<sequence length="628" mass="70096">MVDLKAFTRTLNSKVALFFVATAILLVVIVTTINLYAFRSFSIASSSEDIRTAAEIVRVHLTEAMINGVIDKRASFLKRLLEVQGLAEARVVRSPLVVKQFGSGFKEESPIDDVERRVLRDGVPEYQVVEVNGDTQFRGTIPFIASDRGTPNCLQCHQVSDGSVLGAVTLAVSITRLKSQAMWTVATTSMAIALFAALAFFLIRRMIQPVASTATEVEAAVQRALRGDFKAQVERRTHDEIGQIADDMNRLLTFLDDGLERIGHNVAHLTNRAPHADENRLSVTIDMVDALTHAAHFKQAIEEDETKGEIHQRLARTLSGEFGLTEFSMYEAVSNKNQLLPVFVDGQMGEPCRWCDPEILVRSEACRVRRTGHEVDGVRTPGLCYAFQPPEEAEDRVHYCLPIIQSGSVGNVLQLVARKADQEWLKAQIPYINVYLREAAPVLETKRLMETLRESSLSDPMTGLNNRRFLEEYVETLLAGVQRRKIGLSILMLDLDYFKMVNDTYGHDAGDAVLKALAKVLRQSVRSSDLLIRYGGEEFLIILQETVGAAADHVAETIRASVERMEVLTGGARLKKTISIGVADFPSDSETFWQAVKFADVALYQAKERGRNRVVRFDKDMWGDDKTY</sequence>
<dbReference type="Gene3D" id="3.30.70.270">
    <property type="match status" value="1"/>
</dbReference>
<dbReference type="SUPFAM" id="SSF55073">
    <property type="entry name" value="Nucleotide cyclase"/>
    <property type="match status" value="1"/>
</dbReference>